<dbReference type="SUPFAM" id="SSF82185">
    <property type="entry name" value="Histone H3 K4-specific methyltransferase SET7/9 N-terminal domain"/>
    <property type="match status" value="2"/>
</dbReference>
<dbReference type="InterPro" id="IPR003409">
    <property type="entry name" value="MORN"/>
</dbReference>
<dbReference type="Pfam" id="PF02493">
    <property type="entry name" value="MORN"/>
    <property type="match status" value="11"/>
</dbReference>
<evidence type="ECO:0000313" key="3">
    <source>
        <dbReference type="Proteomes" id="UP000327179"/>
    </source>
</evidence>
<dbReference type="PANTHER" id="PTHR23084:SF263">
    <property type="entry name" value="MORN REPEAT-CONTAINING PROTEIN 1"/>
    <property type="match status" value="1"/>
</dbReference>
<organism evidence="2 3">
    <name type="scientific">Metapseudomonas lalkuanensis</name>
    <dbReference type="NCBI Taxonomy" id="2604832"/>
    <lineage>
        <taxon>Bacteria</taxon>
        <taxon>Pseudomonadati</taxon>
        <taxon>Pseudomonadota</taxon>
        <taxon>Gammaproteobacteria</taxon>
        <taxon>Pseudomonadales</taxon>
        <taxon>Pseudomonadaceae</taxon>
        <taxon>Metapseudomonas</taxon>
    </lineage>
</organism>
<dbReference type="AlphaFoldDB" id="A0A5J6QFD9"/>
<accession>A0A5J6QFD9</accession>
<protein>
    <submittedName>
        <fullName evidence="2">Peptidase C13</fullName>
    </submittedName>
</protein>
<keyword evidence="1" id="KW-0677">Repeat</keyword>
<dbReference type="PANTHER" id="PTHR23084">
    <property type="entry name" value="PHOSPHATIDYLINOSITOL-4-PHOSPHATE 5-KINASE RELATED"/>
    <property type="match status" value="1"/>
</dbReference>
<dbReference type="EMBL" id="CP043311">
    <property type="protein sequence ID" value="QEY61167.1"/>
    <property type="molecule type" value="Genomic_DNA"/>
</dbReference>
<gene>
    <name evidence="2" type="ORF">FXN65_03560</name>
</gene>
<dbReference type="Proteomes" id="UP000327179">
    <property type="component" value="Chromosome"/>
</dbReference>
<dbReference type="InterPro" id="IPR029030">
    <property type="entry name" value="Caspase-like_dom_sf"/>
</dbReference>
<dbReference type="SUPFAM" id="SSF52129">
    <property type="entry name" value="Caspase-like"/>
    <property type="match status" value="1"/>
</dbReference>
<proteinExistence type="predicted"/>
<dbReference type="RefSeq" id="WP_151131678.1">
    <property type="nucleotide sequence ID" value="NZ_CP043311.1"/>
</dbReference>
<dbReference type="Gene3D" id="2.20.110.10">
    <property type="entry name" value="Histone H3 K4-specific methyltransferase SET7/9 N-terminal domain"/>
    <property type="match status" value="4"/>
</dbReference>
<evidence type="ECO:0000256" key="1">
    <source>
        <dbReference type="ARBA" id="ARBA00022737"/>
    </source>
</evidence>
<dbReference type="GO" id="GO:0006508">
    <property type="term" value="P:proteolysis"/>
    <property type="evidence" value="ECO:0007669"/>
    <property type="project" value="InterPro"/>
</dbReference>
<dbReference type="SMART" id="SM00698">
    <property type="entry name" value="MORN"/>
    <property type="match status" value="10"/>
</dbReference>
<name>A0A5J6QFD9_9GAMM</name>
<dbReference type="InterPro" id="IPR001096">
    <property type="entry name" value="Peptidase_C13"/>
</dbReference>
<keyword evidence="3" id="KW-1185">Reference proteome</keyword>
<dbReference type="Pfam" id="PF01650">
    <property type="entry name" value="Peptidase_C13"/>
    <property type="match status" value="1"/>
</dbReference>
<dbReference type="PROSITE" id="PS51257">
    <property type="entry name" value="PROKAR_LIPOPROTEIN"/>
    <property type="match status" value="1"/>
</dbReference>
<dbReference type="KEGG" id="plal:FXN65_03560"/>
<dbReference type="Gene3D" id="3.40.50.1460">
    <property type="match status" value="1"/>
</dbReference>
<sequence length="575" mass="63034">MKPLLPLTLALLLAACGEGEPLTPPDARLPDGSRYRGELVDGLLQGPGRLDYNNGTWFEGQFKDGQPDGRGEWHGPNGLVYSGEFKAGLFHGQGRLDYGNGTTYEGGFAHNQFDGEGTLRQGGITYRGQFRNDKYQGFGSLEWPDGSNYQGLFSAGTPDGEGVRTDEAGNRFSGRFKRGQLQGQGAYQGEDGSHYIGEFKDSLFDGKGRFTSADGDIWSGRFKEGDLVGEGEFIGADGSHYQGHFKHWRYQGEGKLSLADGSRYQGHFNDGLYSGTGKLTLADGTHEAGVWQDGTRIRDEQGKALPDPLEVGLLAQGGLLQRAIDAVPASTPEVELYSISLAGDGRQSVFLREADYVSRLLAERFGAHGQITLVNHREHMTDRPLATRESLARSIQAVARRSGPEDLVFIYLTSHGSPTHELALEQPGLLLDHLPAQELANLLEPLEDRYKVLVISACYSGGFIPPLKDEKTLIMTAARSDRVSFGCSEENDFTYFGRALFADAFSETDDLERAFSISKEKVAEREKADDFEASEPQIWAPKAVIARWRALREHQAEQALTAQSSANADKTARNH</sequence>
<evidence type="ECO:0000313" key="2">
    <source>
        <dbReference type="EMBL" id="QEY61167.1"/>
    </source>
</evidence>
<dbReference type="GO" id="GO:0008233">
    <property type="term" value="F:peptidase activity"/>
    <property type="evidence" value="ECO:0007669"/>
    <property type="project" value="InterPro"/>
</dbReference>
<reference evidence="2 3" key="1">
    <citation type="submission" date="2019-08" db="EMBL/GenBank/DDBJ databases">
        <title>Whole-genome Sequencing of e-waste polymer degrading bacterium Pseudomonas sp. strain PE08.</title>
        <authorList>
            <person name="Kirdat K."/>
            <person name="Debbarma P."/>
            <person name="Narawade N."/>
            <person name="Suyal D."/>
            <person name="Thorat V."/>
            <person name="Shouche Y."/>
            <person name="Goel R."/>
            <person name="Yadav A."/>
        </authorList>
    </citation>
    <scope>NUCLEOTIDE SEQUENCE [LARGE SCALE GENOMIC DNA]</scope>
    <source>
        <strain evidence="2 3">PE08</strain>
    </source>
</reference>